<dbReference type="AlphaFoldDB" id="A0A645DLP3"/>
<proteinExistence type="predicted"/>
<evidence type="ECO:0000313" key="1">
    <source>
        <dbReference type="EMBL" id="MPM90161.1"/>
    </source>
</evidence>
<comment type="caution">
    <text evidence="1">The sequence shown here is derived from an EMBL/GenBank/DDBJ whole genome shotgun (WGS) entry which is preliminary data.</text>
</comment>
<protein>
    <submittedName>
        <fullName evidence="1">Uncharacterized protein</fullName>
    </submittedName>
</protein>
<dbReference type="EMBL" id="VSSQ01037464">
    <property type="protein sequence ID" value="MPM90161.1"/>
    <property type="molecule type" value="Genomic_DNA"/>
</dbReference>
<reference evidence="1" key="1">
    <citation type="submission" date="2019-08" db="EMBL/GenBank/DDBJ databases">
        <authorList>
            <person name="Kucharzyk K."/>
            <person name="Murdoch R.W."/>
            <person name="Higgins S."/>
            <person name="Loffler F."/>
        </authorList>
    </citation>
    <scope>NUCLEOTIDE SEQUENCE</scope>
</reference>
<name>A0A645DLP3_9ZZZZ</name>
<accession>A0A645DLP3</accession>
<gene>
    <name evidence="1" type="ORF">SDC9_137278</name>
</gene>
<sequence length="56" mass="6451">MVFSQWVEDITPLQKGCKNDSGLFLNDFESRIKAAEVFYAYFADLNIMPAGFIVYH</sequence>
<organism evidence="1">
    <name type="scientific">bioreactor metagenome</name>
    <dbReference type="NCBI Taxonomy" id="1076179"/>
    <lineage>
        <taxon>unclassified sequences</taxon>
        <taxon>metagenomes</taxon>
        <taxon>ecological metagenomes</taxon>
    </lineage>
</organism>